<dbReference type="Proteomes" id="UP001216057">
    <property type="component" value="Unassembled WGS sequence"/>
</dbReference>
<comment type="caution">
    <text evidence="2">The sequence shown here is derived from an EMBL/GenBank/DDBJ whole genome shotgun (WGS) entry which is preliminary data.</text>
</comment>
<gene>
    <name evidence="2" type="ORF">P7M15_09505</name>
    <name evidence="1" type="ORF">P7M32_07140</name>
</gene>
<accession>A0AAW6QEZ1</accession>
<sequence>MLATLRKISNRLFRLAINKKLQRRLTNHRMSVIASNCNGALILHDLKEAFRSPFVNLYLEPADFIRYLQNPRHYQQTEPVFEQTDKPYPVAKLDDIRLYFVHYHSEREAREKWLSRSTRIDWDNLFVMMTDRDGCTQQNIADFDALPYPNKVIFTHKAYPQFASAYHIRGFENQSEVGDLFEFSGWFGQKYYDQFDYVAWFNRNHG</sequence>
<evidence type="ECO:0000313" key="3">
    <source>
        <dbReference type="Proteomes" id="UP001214976"/>
    </source>
</evidence>
<dbReference type="InterPro" id="IPR037226">
    <property type="entry name" value="CAC2185-like_sf"/>
</dbReference>
<organism evidence="2 3">
    <name type="scientific">Exercitatus varius</name>
    <dbReference type="NCBI Taxonomy" id="67857"/>
    <lineage>
        <taxon>Bacteria</taxon>
        <taxon>Pseudomonadati</taxon>
        <taxon>Pseudomonadota</taxon>
        <taxon>Gammaproteobacteria</taxon>
        <taxon>Pasteurellales</taxon>
        <taxon>Pasteurellaceae</taxon>
        <taxon>Exercitatus</taxon>
    </lineage>
</organism>
<dbReference type="AlphaFoldDB" id="A0AAW6QEZ1"/>
<evidence type="ECO:0000313" key="4">
    <source>
        <dbReference type="Proteomes" id="UP001216057"/>
    </source>
</evidence>
<dbReference type="SUPFAM" id="SSF142795">
    <property type="entry name" value="CAC2185-like"/>
    <property type="match status" value="1"/>
</dbReference>
<dbReference type="RefSeq" id="WP_317477694.1">
    <property type="nucleotide sequence ID" value="NZ_JARQTO010000010.1"/>
</dbReference>
<reference evidence="2 4" key="1">
    <citation type="submission" date="2023-03" db="EMBL/GenBank/DDBJ databases">
        <title>Classification of Bisgaard taxon 6 and taxon 10 as Exercitatus varius gen. nov., spec. nov.</title>
        <authorList>
            <person name="Christensen H."/>
        </authorList>
    </citation>
    <scope>NUCLEOTIDE SEQUENCE</scope>
    <source>
        <strain evidence="1 4">23350_01</strain>
        <strain evidence="2">86116</strain>
    </source>
</reference>
<evidence type="ECO:0000313" key="1">
    <source>
        <dbReference type="EMBL" id="MDG2946203.1"/>
    </source>
</evidence>
<dbReference type="Pfam" id="PF08942">
    <property type="entry name" value="DUF1919"/>
    <property type="match status" value="1"/>
</dbReference>
<protein>
    <submittedName>
        <fullName evidence="2">DUF1919 domain-containing protein</fullName>
    </submittedName>
</protein>
<proteinExistence type="predicted"/>
<dbReference type="EMBL" id="JARQTW010000016">
    <property type="protein sequence ID" value="MDG2950745.1"/>
    <property type="molecule type" value="Genomic_DNA"/>
</dbReference>
<dbReference type="InterPro" id="IPR015037">
    <property type="entry name" value="DUF1919"/>
</dbReference>
<evidence type="ECO:0000313" key="2">
    <source>
        <dbReference type="EMBL" id="MDG2950745.1"/>
    </source>
</evidence>
<dbReference type="EMBL" id="JARQTX010000006">
    <property type="protein sequence ID" value="MDG2946203.1"/>
    <property type="molecule type" value="Genomic_DNA"/>
</dbReference>
<name>A0AAW6QEZ1_9PAST</name>
<dbReference type="GeneID" id="93227160"/>
<dbReference type="Proteomes" id="UP001214976">
    <property type="component" value="Unassembled WGS sequence"/>
</dbReference>
<keyword evidence="4" id="KW-1185">Reference proteome</keyword>